<proteinExistence type="predicted"/>
<evidence type="ECO:0000313" key="2">
    <source>
        <dbReference type="Proteomes" id="UP000793456"/>
    </source>
</evidence>
<protein>
    <submittedName>
        <fullName evidence="1">Uncharacterized protein</fullName>
    </submittedName>
</protein>
<reference evidence="1" key="1">
    <citation type="submission" date="2018-11" db="EMBL/GenBank/DDBJ databases">
        <title>The sequence and de novo assembly of Larimichthys crocea genome using PacBio and Hi-C technologies.</title>
        <authorList>
            <person name="Xu P."/>
            <person name="Chen B."/>
            <person name="Zhou Z."/>
            <person name="Ke Q."/>
            <person name="Wu Y."/>
            <person name="Bai H."/>
            <person name="Pu F."/>
        </authorList>
    </citation>
    <scope>NUCLEOTIDE SEQUENCE</scope>
    <source>
        <tissue evidence="1">Muscle</tissue>
    </source>
</reference>
<accession>A0ACD3RLT2</accession>
<comment type="caution">
    <text evidence="1">The sequence shown here is derived from an EMBL/GenBank/DDBJ whole genome shotgun (WGS) entry which is preliminary data.</text>
</comment>
<evidence type="ECO:0000313" key="1">
    <source>
        <dbReference type="EMBL" id="TMS20486.1"/>
    </source>
</evidence>
<name>A0ACD3RLT2_LARCR</name>
<gene>
    <name evidence="1" type="ORF">E3U43_006979</name>
</gene>
<dbReference type="EMBL" id="CM011677">
    <property type="protein sequence ID" value="TMS20486.1"/>
    <property type="molecule type" value="Genomic_DNA"/>
</dbReference>
<keyword evidence="2" id="KW-1185">Reference proteome</keyword>
<sequence>MEWTQSASLDSSSLLCCTVRPKLLHLNTTGDTDSRFCIFTSQRRKIQPSNHHGGHQEEDADAEAGQGERHRPGRAGRDGQESSRGQMQAAGGRADRPPEEDEADRG</sequence>
<organism evidence="1 2">
    <name type="scientific">Larimichthys crocea</name>
    <name type="common">Large yellow croaker</name>
    <name type="synonym">Pseudosciaena crocea</name>
    <dbReference type="NCBI Taxonomy" id="215358"/>
    <lineage>
        <taxon>Eukaryota</taxon>
        <taxon>Metazoa</taxon>
        <taxon>Chordata</taxon>
        <taxon>Craniata</taxon>
        <taxon>Vertebrata</taxon>
        <taxon>Euteleostomi</taxon>
        <taxon>Actinopterygii</taxon>
        <taxon>Neopterygii</taxon>
        <taxon>Teleostei</taxon>
        <taxon>Neoteleostei</taxon>
        <taxon>Acanthomorphata</taxon>
        <taxon>Eupercaria</taxon>
        <taxon>Sciaenidae</taxon>
        <taxon>Larimichthys</taxon>
    </lineage>
</organism>
<dbReference type="Proteomes" id="UP000793456">
    <property type="component" value="Chromosome IV"/>
</dbReference>